<dbReference type="EMBL" id="MCGT01000028">
    <property type="protein sequence ID" value="ORX48781.1"/>
    <property type="molecule type" value="Genomic_DNA"/>
</dbReference>
<dbReference type="CDD" id="cd17936">
    <property type="entry name" value="EEXXEc_NFX1"/>
    <property type="match status" value="1"/>
</dbReference>
<feature type="domain" description="DNA2/NAM7 helicase-like C-terminal" evidence="8">
    <location>
        <begin position="1037"/>
        <end position="1226"/>
    </location>
</feature>
<dbReference type="Pfam" id="PF13087">
    <property type="entry name" value="AAA_12"/>
    <property type="match status" value="1"/>
</dbReference>
<dbReference type="Gene3D" id="3.40.50.300">
    <property type="entry name" value="P-loop containing nucleotide triphosphate hydrolases"/>
    <property type="match status" value="3"/>
</dbReference>
<reference evidence="10 11" key="1">
    <citation type="submission" date="2016-07" db="EMBL/GenBank/DDBJ databases">
        <title>Pervasive Adenine N6-methylation of Active Genes in Fungi.</title>
        <authorList>
            <consortium name="DOE Joint Genome Institute"/>
            <person name="Mondo S.J."/>
            <person name="Dannebaum R.O."/>
            <person name="Kuo R.C."/>
            <person name="Labutti K."/>
            <person name="Haridas S."/>
            <person name="Kuo A."/>
            <person name="Salamov A."/>
            <person name="Ahrendt S.R."/>
            <person name="Lipzen A."/>
            <person name="Sullivan W."/>
            <person name="Andreopoulos W.B."/>
            <person name="Clum A."/>
            <person name="Lindquist E."/>
            <person name="Daum C."/>
            <person name="Ramamoorthy G.K."/>
            <person name="Gryganskyi A."/>
            <person name="Culley D."/>
            <person name="Magnuson J.K."/>
            <person name="James T.Y."/>
            <person name="O'Malley M.A."/>
            <person name="Stajich J.E."/>
            <person name="Spatafora J.W."/>
            <person name="Visel A."/>
            <person name="Grigoriev I.V."/>
        </authorList>
    </citation>
    <scope>NUCLEOTIDE SEQUENCE [LARGE SCALE GENOMIC DNA]</scope>
    <source>
        <strain evidence="10 11">NRRL 3301</strain>
    </source>
</reference>
<keyword evidence="3 10" id="KW-0378">Hydrolase</keyword>
<gene>
    <name evidence="10" type="ORF">DM01DRAFT_1338440</name>
</gene>
<comment type="caution">
    <text evidence="10">The sequence shown here is derived from an EMBL/GenBank/DDBJ whole genome shotgun (WGS) entry which is preliminary data.</text>
</comment>
<evidence type="ECO:0000259" key="7">
    <source>
        <dbReference type="Pfam" id="PF13086"/>
    </source>
</evidence>
<organism evidence="10 11">
    <name type="scientific">Hesseltinella vesiculosa</name>
    <dbReference type="NCBI Taxonomy" id="101127"/>
    <lineage>
        <taxon>Eukaryota</taxon>
        <taxon>Fungi</taxon>
        <taxon>Fungi incertae sedis</taxon>
        <taxon>Mucoromycota</taxon>
        <taxon>Mucoromycotina</taxon>
        <taxon>Mucoromycetes</taxon>
        <taxon>Mucorales</taxon>
        <taxon>Cunninghamellaceae</taxon>
        <taxon>Hesseltinella</taxon>
    </lineage>
</organism>
<evidence type="ECO:0000256" key="1">
    <source>
        <dbReference type="ARBA" id="ARBA00007913"/>
    </source>
</evidence>
<accession>A0A1X2GA08</accession>
<dbReference type="STRING" id="101127.A0A1X2GA08"/>
<dbReference type="GO" id="GO:0005694">
    <property type="term" value="C:chromosome"/>
    <property type="evidence" value="ECO:0007669"/>
    <property type="project" value="UniProtKB-ARBA"/>
</dbReference>
<keyword evidence="11" id="KW-1185">Reference proteome</keyword>
<feature type="domain" description="ZNFX1" evidence="9">
    <location>
        <begin position="298"/>
        <end position="410"/>
    </location>
</feature>
<feature type="domain" description="DNA2/NAM7 helicase helicase" evidence="7">
    <location>
        <begin position="883"/>
        <end position="1024"/>
    </location>
</feature>
<feature type="region of interest" description="Disordered" evidence="6">
    <location>
        <begin position="132"/>
        <end position="154"/>
    </location>
</feature>
<feature type="compositionally biased region" description="Polar residues" evidence="6">
    <location>
        <begin position="700"/>
        <end position="712"/>
    </location>
</feature>
<dbReference type="GO" id="GO:0031048">
    <property type="term" value="P:regulatory ncRNA-mediated heterochromatin formation"/>
    <property type="evidence" value="ECO:0007669"/>
    <property type="project" value="TreeGrafter"/>
</dbReference>
<dbReference type="Proteomes" id="UP000242146">
    <property type="component" value="Unassembled WGS sequence"/>
</dbReference>
<dbReference type="CDD" id="cd18808">
    <property type="entry name" value="SF1_C_Upf1"/>
    <property type="match status" value="1"/>
</dbReference>
<evidence type="ECO:0000256" key="2">
    <source>
        <dbReference type="ARBA" id="ARBA00022741"/>
    </source>
</evidence>
<evidence type="ECO:0000259" key="8">
    <source>
        <dbReference type="Pfam" id="PF13087"/>
    </source>
</evidence>
<dbReference type="InterPro" id="IPR041677">
    <property type="entry name" value="DNA2/NAM7_AAA_11"/>
</dbReference>
<proteinExistence type="inferred from homology"/>
<name>A0A1X2GA08_9FUNG</name>
<feature type="region of interest" description="Disordered" evidence="6">
    <location>
        <begin position="1"/>
        <end position="22"/>
    </location>
</feature>
<dbReference type="InterPro" id="IPR045055">
    <property type="entry name" value="DNA2/NAM7-like"/>
</dbReference>
<evidence type="ECO:0000313" key="10">
    <source>
        <dbReference type="EMBL" id="ORX48781.1"/>
    </source>
</evidence>
<dbReference type="InterPro" id="IPR047187">
    <property type="entry name" value="SF1_C_Upf1"/>
</dbReference>
<dbReference type="GO" id="GO:0016787">
    <property type="term" value="F:hydrolase activity"/>
    <property type="evidence" value="ECO:0007669"/>
    <property type="project" value="UniProtKB-KW"/>
</dbReference>
<dbReference type="GO" id="GO:0005524">
    <property type="term" value="F:ATP binding"/>
    <property type="evidence" value="ECO:0007669"/>
    <property type="project" value="UniProtKB-KW"/>
</dbReference>
<dbReference type="FunFam" id="3.40.50.300:FF:000326">
    <property type="entry name" value="P-loop containing nucleoside triphosphate hydrolase"/>
    <property type="match status" value="1"/>
</dbReference>
<dbReference type="PANTHER" id="PTHR10887">
    <property type="entry name" value="DNA2/NAM7 HELICASE FAMILY"/>
    <property type="match status" value="1"/>
</dbReference>
<dbReference type="PANTHER" id="PTHR10887:SF341">
    <property type="entry name" value="NFX1-TYPE ZINC FINGER-CONTAINING PROTEIN 1"/>
    <property type="match status" value="1"/>
</dbReference>
<dbReference type="InterPro" id="IPR057373">
    <property type="entry name" value="ZNFX1"/>
</dbReference>
<dbReference type="GO" id="GO:0031380">
    <property type="term" value="C:nuclear RNA-directed RNA polymerase complex"/>
    <property type="evidence" value="ECO:0007669"/>
    <property type="project" value="TreeGrafter"/>
</dbReference>
<comment type="similarity">
    <text evidence="1">Belongs to the DNA2/NAM7 helicase family.</text>
</comment>
<evidence type="ECO:0000256" key="4">
    <source>
        <dbReference type="ARBA" id="ARBA00022806"/>
    </source>
</evidence>
<dbReference type="SUPFAM" id="SSF52540">
    <property type="entry name" value="P-loop containing nucleoside triphosphate hydrolases"/>
    <property type="match status" value="1"/>
</dbReference>
<evidence type="ECO:0000313" key="11">
    <source>
        <dbReference type="Proteomes" id="UP000242146"/>
    </source>
</evidence>
<dbReference type="InterPro" id="IPR027417">
    <property type="entry name" value="P-loop_NTPase"/>
</dbReference>
<dbReference type="GO" id="GO:0004386">
    <property type="term" value="F:helicase activity"/>
    <property type="evidence" value="ECO:0007669"/>
    <property type="project" value="UniProtKB-KW"/>
</dbReference>
<sequence length="1377" mass="154779">MTGRQKKTHGAFDWSDTTKSDAAPPVAVNASLNLLTNSFDITSESSAAQSHLITSKSKMNFGPKLEPERLWTMDSDSTTQTAAALARPSSDLWLSSTSTSSVSLSPSQGVSSSHGSLHQQTATAATSDLLIDLNATPGPSQRYHQHTGHQGQAHEALATSTFKLNADLDEEPVFVSVEDNSLFRQRPVVPQSDDILYPQQIMEDWISPSGFGDPSTAHPPGAIPSVPVNLVHGKYRSTDQYLDTHFELMRQDTLIPLQKAVKSYRATVAPKAAPPPDLFDQLQVTQTAASGVPPISSGFRLYEHVHLNAVVYGSHRLLYRIGFRLPYHVRISWPQSKRLVEGTLVLLSSDHFEHDIKVATVVYRGDEPMRGSNRFEYMIDVALERDNDEDPLGYGDPTGTDIKTYTMIEATDGYFEAYRHILNVMKTIPSDELPFQKYLVDLDLDMRVPYYAAHKRYFDIDTSPKRRQSGHRKPVDIMDNWPPYDIGMDKTQMDALQTILSNELAIIQGPPGTGKTFVGTYAMQVLLSNYDRSVGPIVCICQTNHALDQFLEHIYDYDNRIVRVGGRSKSEILKDNVLFELRKNSDIRPRGVARLYRQRDELQKAIKDLLAELYEEPCVTLDFVAKHKFLRPRQLDSLRRLGERDAKRGGLAASKTIFDADGEDDDWNVSSQAPAAVRVSAFHHNPPSRQKYSRGPGPATASSDWDTGNVNHAQPAEPKAVDAIEVWLRDAIEFVNPGGEQSSLSEDLKNQFFDQQKGRLFEDDDAEEDLIEEDELKEITQNFFDGSDVRSNKAAYTNINRFYKPVGDSGQRNPAQSMYQAHVVGFQHPPKSTTLQRKVLNYKKPDPYRAKTTKGIKSAATFDFFSDDEDDDDDGEIVFSATAKMHETAEDPEDHHEVLERWMKDDDVTLWPLPVRLQAHKIWATERNRQIASKINGLAQSYDRLSKDIRKLRIESDALLCRQSRVVGLTSTGAAKHHDLLEAMKPTIMVVEEAAEMLESHIVTALTSSLQHLILIGDHQQLRPSTAVYTLSHHHHLNVSLFERLVNNDVPYTRLSHQRRMRPEIRALINPIYSDPPLQDHPHVTRYPPVAGMDKNLFFLAHEEPEENMAETASKCNVHEAQMAARLATYLMLQGYTSKDISIITMYAGQRTTIRRYLREERRVDLDPTAIRVSSVDGYQGEENKIIILSLVRSNMHGQIGFLKVANRVCVALSRAKHGMYVLGNARLLCERDDLWNEIVANIEDDVSPKIGTDLPLKCSKHGIVTQVRWPVDFVEVKEGGCHKPCGTLLDCGHQCPLRCHNFSHDEVRCHQPCRNIHPECGHTCTQTCSAECGLCYQEIRLTLPCGHLVQGSCGKLRREVKARGGKCSPCHRGSSK</sequence>
<evidence type="ECO:0000256" key="3">
    <source>
        <dbReference type="ARBA" id="ARBA00022801"/>
    </source>
</evidence>
<dbReference type="InterPro" id="IPR041679">
    <property type="entry name" value="DNA2/NAM7-like_C"/>
</dbReference>
<evidence type="ECO:0000256" key="5">
    <source>
        <dbReference type="ARBA" id="ARBA00022840"/>
    </source>
</evidence>
<protein>
    <submittedName>
        <fullName evidence="10">P-loop containing nucleoside triphosphate hydrolase protein</fullName>
    </submittedName>
</protein>
<evidence type="ECO:0000259" key="9">
    <source>
        <dbReference type="Pfam" id="PF25396"/>
    </source>
</evidence>
<keyword evidence="5" id="KW-0067">ATP-binding</keyword>
<keyword evidence="4" id="KW-0347">Helicase</keyword>
<dbReference type="Pfam" id="PF13086">
    <property type="entry name" value="AAA_11"/>
    <property type="match status" value="2"/>
</dbReference>
<feature type="domain" description="DNA2/NAM7 helicase helicase" evidence="7">
    <location>
        <begin position="488"/>
        <end position="608"/>
    </location>
</feature>
<dbReference type="Pfam" id="PF25396">
    <property type="entry name" value="ZNFX1"/>
    <property type="match status" value="1"/>
</dbReference>
<keyword evidence="2" id="KW-0547">Nucleotide-binding</keyword>
<dbReference type="CDD" id="cd06008">
    <property type="entry name" value="NF-X1-zinc-finger"/>
    <property type="match status" value="1"/>
</dbReference>
<evidence type="ECO:0000256" key="6">
    <source>
        <dbReference type="SAM" id="MobiDB-lite"/>
    </source>
</evidence>
<feature type="region of interest" description="Disordered" evidence="6">
    <location>
        <begin position="683"/>
        <end position="716"/>
    </location>
</feature>
<dbReference type="OrthoDB" id="409395at2759"/>